<keyword evidence="5" id="KW-0680">Restriction system</keyword>
<dbReference type="SUPFAM" id="SSF53335">
    <property type="entry name" value="S-adenosyl-L-methionine-dependent methyltransferases"/>
    <property type="match status" value="1"/>
</dbReference>
<comment type="caution">
    <text evidence="8">The sequence shown here is derived from an EMBL/GenBank/DDBJ whole genome shotgun (WGS) entry which is preliminary data.</text>
</comment>
<gene>
    <name evidence="8" type="ORF">B5E88_04085</name>
</gene>
<feature type="domain" description="Type III R-M EcoP15I C-terminal" evidence="7">
    <location>
        <begin position="580"/>
        <end position="677"/>
    </location>
</feature>
<dbReference type="PIRSF" id="PIRSF015855">
    <property type="entry name" value="TypeIII_Mtase_mKpnI"/>
    <property type="match status" value="1"/>
</dbReference>
<accession>A0A1Y4R302</accession>
<dbReference type="Pfam" id="PF01555">
    <property type="entry name" value="N6_N4_Mtase"/>
    <property type="match status" value="1"/>
</dbReference>
<keyword evidence="3" id="KW-0808">Transferase</keyword>
<name>A0A1Y4R302_9ENTE</name>
<dbReference type="GO" id="GO:0008170">
    <property type="term" value="F:N-methyltransferase activity"/>
    <property type="evidence" value="ECO:0007669"/>
    <property type="project" value="InterPro"/>
</dbReference>
<dbReference type="GO" id="GO:0032259">
    <property type="term" value="P:methylation"/>
    <property type="evidence" value="ECO:0007669"/>
    <property type="project" value="UniProtKB-KW"/>
</dbReference>
<evidence type="ECO:0000256" key="1">
    <source>
        <dbReference type="ARBA" id="ARBA00006594"/>
    </source>
</evidence>
<reference evidence="9" key="1">
    <citation type="submission" date="2017-04" db="EMBL/GenBank/DDBJ databases">
        <title>Function of individual gut microbiota members based on whole genome sequencing of pure cultures obtained from chicken caecum.</title>
        <authorList>
            <person name="Medvecky M."/>
            <person name="Cejkova D."/>
            <person name="Polansky O."/>
            <person name="Karasova D."/>
            <person name="Kubasova T."/>
            <person name="Cizek A."/>
            <person name="Rychlik I."/>
        </authorList>
    </citation>
    <scope>NUCLEOTIDE SEQUENCE [LARGE SCALE GENOMIC DNA]</scope>
    <source>
        <strain evidence="9">An144</strain>
    </source>
</reference>
<organism evidence="8 9">
    <name type="scientific">Enterococcus cecorum</name>
    <dbReference type="NCBI Taxonomy" id="44008"/>
    <lineage>
        <taxon>Bacteria</taxon>
        <taxon>Bacillati</taxon>
        <taxon>Bacillota</taxon>
        <taxon>Bacilli</taxon>
        <taxon>Lactobacillales</taxon>
        <taxon>Enterococcaceae</taxon>
        <taxon>Enterococcus</taxon>
    </lineage>
</organism>
<dbReference type="InterPro" id="IPR002295">
    <property type="entry name" value="N4/N6-MTase_EcoPI_Mod-like"/>
</dbReference>
<sequence length="685" mass="78548">MIKDILNSNEEILPNTKQIEVLKENFPACFNADGSFDIERFKEYLSDKLMFSNEGYELKFLGKNYARLLASIDTTTVIVPDEEHNNKPENKDSQNIYISGDNLDGLKQLLKSYAHQVKCIYIDPPYNTGSDGFIYNDNFNFSAEELSTKLSIDDEQAQRILDLTKRGSASHSAWLMFMYPRLLLARDLLTDDGVIFISIDDNEQSNLKLICDDVFGEENFVANIIVQANKRGQTYKQLAKTHEYLFVYTKNISTELNELSKGQGAFDKQDNIGEFEERELRNRNPKFGKFNRPNLYYPIYTNPNSIDECGYCPVSLEKSEEFSIEILPLNSEGEESCWRWGKDKFNRFNNSSSSMESELVAKKKNTGKYGCYEKYRKGTFKAKTIWYEDDLVGDLSGEDDDIWEETNVITEQGSKELTAYEMGDAFDFPKPTYLIKKVFHIGSNDGDICLDFFSGSASSFEALLSLNAESNGNRTMIAVQLPEDLDEKFSNDSKTEKAKTQKVLDFLDSVNRKHTLDQVGLERIHRATSKIKETYPDAKVSLGFKHYTLEEPNTTTLDKLENFVPENQGMFLTNDILTDFGTNTVLTTWLVRDGYGFNADVQKIDFEGYTGYFIDKHLYLIDADITKDAIAAIVDKYETDGNFNPENVVLFGYSFVWTMTEDLKINLARLKDTEKNLRINFDVRY</sequence>
<dbReference type="AlphaFoldDB" id="A0A1Y4R302"/>
<keyword evidence="8" id="KW-0255">Endonuclease</keyword>
<comment type="similarity">
    <text evidence="1">Belongs to the N(4)/N(6)-methyltransferase family.</text>
</comment>
<dbReference type="GO" id="GO:0003677">
    <property type="term" value="F:DNA binding"/>
    <property type="evidence" value="ECO:0007669"/>
    <property type="project" value="InterPro"/>
</dbReference>
<keyword evidence="2" id="KW-0489">Methyltransferase</keyword>
<evidence type="ECO:0000256" key="3">
    <source>
        <dbReference type="ARBA" id="ARBA00022679"/>
    </source>
</evidence>
<dbReference type="Pfam" id="PF18273">
    <property type="entry name" value="T3RM_EcoP15I_C"/>
    <property type="match status" value="1"/>
</dbReference>
<evidence type="ECO:0000256" key="2">
    <source>
        <dbReference type="ARBA" id="ARBA00022603"/>
    </source>
</evidence>
<evidence type="ECO:0000313" key="9">
    <source>
        <dbReference type="Proteomes" id="UP000196074"/>
    </source>
</evidence>
<dbReference type="GO" id="GO:0009307">
    <property type="term" value="P:DNA restriction-modification system"/>
    <property type="evidence" value="ECO:0007669"/>
    <property type="project" value="UniProtKB-KW"/>
</dbReference>
<dbReference type="InterPro" id="IPR029063">
    <property type="entry name" value="SAM-dependent_MTases_sf"/>
</dbReference>
<dbReference type="Gene3D" id="3.40.50.150">
    <property type="entry name" value="Vaccinia Virus protein VP39"/>
    <property type="match status" value="1"/>
</dbReference>
<dbReference type="InterPro" id="IPR002941">
    <property type="entry name" value="DNA_methylase_N4/N6"/>
</dbReference>
<dbReference type="RefSeq" id="WP_087214164.1">
    <property type="nucleotide sequence ID" value="NZ_NFLC01000006.1"/>
</dbReference>
<dbReference type="Proteomes" id="UP000196074">
    <property type="component" value="Unassembled WGS sequence"/>
</dbReference>
<feature type="domain" description="DNA methylase N-4/N-6" evidence="6">
    <location>
        <begin position="117"/>
        <end position="470"/>
    </location>
</feature>
<evidence type="ECO:0000256" key="4">
    <source>
        <dbReference type="ARBA" id="ARBA00022691"/>
    </source>
</evidence>
<dbReference type="PRINTS" id="PR00506">
    <property type="entry name" value="D21N6MTFRASE"/>
</dbReference>
<dbReference type="GO" id="GO:0004519">
    <property type="term" value="F:endonuclease activity"/>
    <property type="evidence" value="ECO:0007669"/>
    <property type="project" value="UniProtKB-KW"/>
</dbReference>
<keyword evidence="4" id="KW-0949">S-adenosyl-L-methionine</keyword>
<dbReference type="PROSITE" id="PS00092">
    <property type="entry name" value="N6_MTASE"/>
    <property type="match status" value="1"/>
</dbReference>
<proteinExistence type="inferred from homology"/>
<evidence type="ECO:0000259" key="7">
    <source>
        <dbReference type="Pfam" id="PF18273"/>
    </source>
</evidence>
<keyword evidence="8" id="KW-0540">Nuclease</keyword>
<evidence type="ECO:0000256" key="5">
    <source>
        <dbReference type="ARBA" id="ARBA00022747"/>
    </source>
</evidence>
<keyword evidence="8" id="KW-0378">Hydrolase</keyword>
<dbReference type="InterPro" id="IPR041405">
    <property type="entry name" value="T3RM_EcoP15I_C"/>
</dbReference>
<dbReference type="EMBL" id="NFLC01000006">
    <property type="protein sequence ID" value="OUQ10883.1"/>
    <property type="molecule type" value="Genomic_DNA"/>
</dbReference>
<evidence type="ECO:0000259" key="6">
    <source>
        <dbReference type="Pfam" id="PF01555"/>
    </source>
</evidence>
<evidence type="ECO:0000313" key="8">
    <source>
        <dbReference type="EMBL" id="OUQ10883.1"/>
    </source>
</evidence>
<dbReference type="InterPro" id="IPR002052">
    <property type="entry name" value="DNA_methylase_N6_adenine_CS"/>
</dbReference>
<protein>
    <submittedName>
        <fullName evidence="8">Restriction endonuclease subunit M</fullName>
    </submittedName>
</protein>